<reference evidence="6 8" key="1">
    <citation type="journal article" date="2016" name="PLoS ONE">
        <title>Sequence Assembly of Yarrowia lipolytica Strain W29/CLIB89 Shows Transposable Element Diversity.</title>
        <authorList>
            <person name="Magnan C."/>
            <person name="Yu J."/>
            <person name="Chang I."/>
            <person name="Jahn E."/>
            <person name="Kanomata Y."/>
            <person name="Wu J."/>
            <person name="Zeller M."/>
            <person name="Oakes M."/>
            <person name="Baldi P."/>
            <person name="Sandmeyer S."/>
        </authorList>
    </citation>
    <scope>NUCLEOTIDE SEQUENCE [LARGE SCALE GENOMIC DNA]</scope>
    <source>
        <strain evidence="6">CLIB89</strain>
        <strain evidence="8">CLIB89(W29)</strain>
    </source>
</reference>
<evidence type="ECO:0000256" key="3">
    <source>
        <dbReference type="PROSITE-ProRule" id="PRU00339"/>
    </source>
</evidence>
<dbReference type="OMA" id="MSDQEGW"/>
<keyword evidence="1" id="KW-0677">Repeat</keyword>
<dbReference type="Proteomes" id="UP000256601">
    <property type="component" value="Unassembled WGS sequence"/>
</dbReference>
<dbReference type="KEGG" id="yli:2909626"/>
<dbReference type="Proteomes" id="UP000182444">
    <property type="component" value="Chromosome 1C"/>
</dbReference>
<evidence type="ECO:0000256" key="4">
    <source>
        <dbReference type="RuleBase" id="RU367091"/>
    </source>
</evidence>
<name>A0A1D8NCD5_YARLL</name>
<comment type="subunit">
    <text evidence="4">Component of the ER membrane protein complex (EMC).</text>
</comment>
<dbReference type="VEuPathDB" id="FungiDB:YALI0_C23188g"/>
<dbReference type="InterPro" id="IPR055217">
    <property type="entry name" value="TPR_EMC2"/>
</dbReference>
<dbReference type="InterPro" id="IPR011990">
    <property type="entry name" value="TPR-like_helical_dom_sf"/>
</dbReference>
<dbReference type="SMART" id="SM00028">
    <property type="entry name" value="TPR"/>
    <property type="match status" value="2"/>
</dbReference>
<dbReference type="Gene3D" id="1.25.40.10">
    <property type="entry name" value="Tetratricopeptide repeat domain"/>
    <property type="match status" value="1"/>
</dbReference>
<evidence type="ECO:0000256" key="1">
    <source>
        <dbReference type="ARBA" id="ARBA00022737"/>
    </source>
</evidence>
<evidence type="ECO:0000313" key="7">
    <source>
        <dbReference type="EMBL" id="RDW24759.1"/>
    </source>
</evidence>
<gene>
    <name evidence="7" type="ORF">B0I71DRAFT_133752</name>
    <name evidence="6" type="ORF">YALI1_C32010g</name>
</gene>
<comment type="similarity">
    <text evidence="4">Belongs to the EMC2 family.</text>
</comment>
<dbReference type="InterPro" id="IPR019734">
    <property type="entry name" value="TPR_rpt"/>
</dbReference>
<organism evidence="6 8">
    <name type="scientific">Yarrowia lipolytica</name>
    <name type="common">Candida lipolytica</name>
    <dbReference type="NCBI Taxonomy" id="4952"/>
    <lineage>
        <taxon>Eukaryota</taxon>
        <taxon>Fungi</taxon>
        <taxon>Dikarya</taxon>
        <taxon>Ascomycota</taxon>
        <taxon>Saccharomycotina</taxon>
        <taxon>Dipodascomycetes</taxon>
        <taxon>Dipodascales</taxon>
        <taxon>Dipodascales incertae sedis</taxon>
        <taxon>Yarrowia</taxon>
    </lineage>
</organism>
<dbReference type="GO" id="GO:0072546">
    <property type="term" value="C:EMC complex"/>
    <property type="evidence" value="ECO:0007669"/>
    <property type="project" value="UniProtKB-UniRule"/>
</dbReference>
<dbReference type="eggNOG" id="KOG3060">
    <property type="taxonomic scope" value="Eukaryota"/>
</dbReference>
<dbReference type="EMBL" id="CP017555">
    <property type="protein sequence ID" value="AOW03294.1"/>
    <property type="molecule type" value="Genomic_DNA"/>
</dbReference>
<protein>
    <recommendedName>
        <fullName evidence="4">ER membrane protein complex subunit 2</fullName>
    </recommendedName>
</protein>
<evidence type="ECO:0000313" key="8">
    <source>
        <dbReference type="Proteomes" id="UP000182444"/>
    </source>
</evidence>
<accession>A0A1D8NCD5</accession>
<comment type="function">
    <text evidence="4">Part of the endoplasmic reticulum membrane protein complex (EMC) that enables the energy-independent insertion into endoplasmic reticulum membranes of newly synthesized membrane proteins.</text>
</comment>
<dbReference type="PANTHER" id="PTHR12760">
    <property type="entry name" value="TETRATRICOPEPTIDE REPEAT PROTEIN"/>
    <property type="match status" value="1"/>
</dbReference>
<dbReference type="AlphaFoldDB" id="A0A1D8NCD5"/>
<evidence type="ECO:0000256" key="2">
    <source>
        <dbReference type="ARBA" id="ARBA00022803"/>
    </source>
</evidence>
<dbReference type="GeneID" id="2909626"/>
<evidence type="ECO:0000313" key="9">
    <source>
        <dbReference type="Proteomes" id="UP000256601"/>
    </source>
</evidence>
<dbReference type="Pfam" id="PF22890">
    <property type="entry name" value="TPR_EMC2"/>
    <property type="match status" value="1"/>
</dbReference>
<proteinExistence type="inferred from homology"/>
<feature type="repeat" description="TPR" evidence="3">
    <location>
        <begin position="178"/>
        <end position="211"/>
    </location>
</feature>
<dbReference type="InterPro" id="IPR039856">
    <property type="entry name" value="EMC2-like"/>
</dbReference>
<dbReference type="SUPFAM" id="SSF48452">
    <property type="entry name" value="TPR-like"/>
    <property type="match status" value="1"/>
</dbReference>
<evidence type="ECO:0000259" key="5">
    <source>
        <dbReference type="Pfam" id="PF22890"/>
    </source>
</evidence>
<evidence type="ECO:0000313" key="6">
    <source>
        <dbReference type="EMBL" id="AOW03294.1"/>
    </source>
</evidence>
<dbReference type="PROSITE" id="PS50005">
    <property type="entry name" value="TPR"/>
    <property type="match status" value="1"/>
</dbReference>
<dbReference type="EMBL" id="KZ859022">
    <property type="protein sequence ID" value="RDW24759.1"/>
    <property type="molecule type" value="Genomic_DNA"/>
</dbReference>
<keyword evidence="4" id="KW-0472">Membrane</keyword>
<sequence>MSLVQSAERAEYLNLNTEQLKQLHEQSTRFLAGRHYNLSDDDRYALFEQHFYLALLVGDSREAEITYQKLADRFGEDTGRIGKLKSMLIDRQLGPKDALMYLQGRPESDLPCWKARIALLRDTGVADLYISELVKYLEVVPTDPEAWSELAEAYAACEKWGDAISAVEEVLLCAPLAYNMFARLGELYLAAGDAGEAISHFCRAVELCPVYIRAWCGILVAISKHKKGNDKLKAVATKQLEKLIKEKKGSEGDIAAAKLILA</sequence>
<comment type="subcellular location">
    <subcellularLocation>
        <location evidence="4">Endoplasmic reticulum membrane</location>
        <topology evidence="4">Peripheral membrane protein</topology>
        <orientation evidence="4">Cytoplasmic side</orientation>
    </subcellularLocation>
</comment>
<reference evidence="7 9" key="2">
    <citation type="submission" date="2018-07" db="EMBL/GenBank/DDBJ databases">
        <title>Draft Genome Assemblies for Five Robust Yarrowia lipolytica Strains Exhibiting High Lipid Production and Pentose Sugar Utilization and Sugar Alcohol Secretion from Undetoxified Lignocellulosic Biomass Hydrolysates.</title>
        <authorList>
            <consortium name="DOE Joint Genome Institute"/>
            <person name="Walker C."/>
            <person name="Ryu S."/>
            <person name="Na H."/>
            <person name="Zane M."/>
            <person name="LaButti K."/>
            <person name="Lipzen A."/>
            <person name="Haridas S."/>
            <person name="Barry K."/>
            <person name="Grigoriev I.V."/>
            <person name="Quarterman J."/>
            <person name="Slininger P."/>
            <person name="Dien B."/>
            <person name="Trinh C.T."/>
        </authorList>
    </citation>
    <scope>NUCLEOTIDE SEQUENCE [LARGE SCALE GENOMIC DNA]</scope>
    <source>
        <strain evidence="7 9">YB392</strain>
    </source>
</reference>
<feature type="domain" description="EMC2 TPR-like" evidence="5">
    <location>
        <begin position="112"/>
        <end position="176"/>
    </location>
</feature>
<keyword evidence="2 3" id="KW-0802">TPR repeat</keyword>
<dbReference type="VEuPathDB" id="FungiDB:YALI1_C32010g"/>
<keyword evidence="4" id="KW-0256">Endoplasmic reticulum</keyword>